<dbReference type="EMBL" id="HACA01019362">
    <property type="protein sequence ID" value="CDW36723.1"/>
    <property type="molecule type" value="Transcribed_RNA"/>
</dbReference>
<proteinExistence type="predicted"/>
<accession>A0A0K2UEQ6</accession>
<name>A0A0K2UEQ6_LEPSM</name>
<organism evidence="1">
    <name type="scientific">Lepeophtheirus salmonis</name>
    <name type="common">Salmon louse</name>
    <name type="synonym">Caligus salmonis</name>
    <dbReference type="NCBI Taxonomy" id="72036"/>
    <lineage>
        <taxon>Eukaryota</taxon>
        <taxon>Metazoa</taxon>
        <taxon>Ecdysozoa</taxon>
        <taxon>Arthropoda</taxon>
        <taxon>Crustacea</taxon>
        <taxon>Multicrustacea</taxon>
        <taxon>Hexanauplia</taxon>
        <taxon>Copepoda</taxon>
        <taxon>Siphonostomatoida</taxon>
        <taxon>Caligidae</taxon>
        <taxon>Lepeophtheirus</taxon>
    </lineage>
</organism>
<reference evidence="1" key="1">
    <citation type="submission" date="2014-05" db="EMBL/GenBank/DDBJ databases">
        <authorList>
            <person name="Chronopoulou M."/>
        </authorList>
    </citation>
    <scope>NUCLEOTIDE SEQUENCE</scope>
    <source>
        <tissue evidence="1">Whole organism</tissue>
    </source>
</reference>
<evidence type="ECO:0000313" key="1">
    <source>
        <dbReference type="EMBL" id="CDW36723.1"/>
    </source>
</evidence>
<protein>
    <submittedName>
        <fullName evidence="1">Uncharacterized protein</fullName>
    </submittedName>
</protein>
<dbReference type="AlphaFoldDB" id="A0A0K2UEQ6"/>
<sequence>MNLQALRGCKGTCAVTTFVFLNFLMDTFNMNL</sequence>